<evidence type="ECO:0000256" key="2">
    <source>
        <dbReference type="ARBA" id="ARBA00022963"/>
    </source>
</evidence>
<dbReference type="PANTHER" id="PTHR10272:SF0">
    <property type="entry name" value="PLATELET-ACTIVATING FACTOR ACETYLHYDROLASE"/>
    <property type="match status" value="1"/>
</dbReference>
<feature type="active site" description="Charge relay system" evidence="5">
    <location>
        <position position="247"/>
    </location>
</feature>
<accession>A0AAN7HKP6</accession>
<dbReference type="RefSeq" id="XP_064678185.1">
    <property type="nucleotide sequence ID" value="XM_064831905.1"/>
</dbReference>
<dbReference type="Gene3D" id="3.40.50.1820">
    <property type="entry name" value="alpha/beta hydrolase"/>
    <property type="match status" value="1"/>
</dbReference>
<dbReference type="EC" id="3.1.1.47" evidence="4"/>
<evidence type="ECO:0000256" key="5">
    <source>
        <dbReference type="PIRSR" id="PIRSR018169-1"/>
    </source>
</evidence>
<evidence type="ECO:0000313" key="7">
    <source>
        <dbReference type="EMBL" id="KAK4511519.1"/>
    </source>
</evidence>
<feature type="region of interest" description="Disordered" evidence="6">
    <location>
        <begin position="359"/>
        <end position="378"/>
    </location>
</feature>
<evidence type="ECO:0000256" key="6">
    <source>
        <dbReference type="SAM" id="MobiDB-lite"/>
    </source>
</evidence>
<evidence type="ECO:0000313" key="8">
    <source>
        <dbReference type="Proteomes" id="UP001304243"/>
    </source>
</evidence>
<keyword evidence="8" id="KW-1185">Reference proteome</keyword>
<keyword evidence="1 4" id="KW-0378">Hydrolase</keyword>
<dbReference type="PIRSF" id="PIRSF018169">
    <property type="entry name" value="PAF_acetylhydrolase"/>
    <property type="match status" value="1"/>
</dbReference>
<evidence type="ECO:0000256" key="1">
    <source>
        <dbReference type="ARBA" id="ARBA00022801"/>
    </source>
</evidence>
<dbReference type="PANTHER" id="PTHR10272">
    <property type="entry name" value="PLATELET-ACTIVATING FACTOR ACETYLHYDROLASE"/>
    <property type="match status" value="1"/>
</dbReference>
<evidence type="ECO:0000256" key="3">
    <source>
        <dbReference type="ARBA" id="ARBA00023098"/>
    </source>
</evidence>
<reference evidence="7 8" key="1">
    <citation type="submission" date="2022-11" db="EMBL/GenBank/DDBJ databases">
        <title>Mucor velutinosus strain NIH1002 WGS.</title>
        <authorList>
            <person name="Subramanian P."/>
            <person name="Mullikin J.C."/>
            <person name="Segre J.A."/>
            <person name="Zelazny A.M."/>
        </authorList>
    </citation>
    <scope>NUCLEOTIDE SEQUENCE [LARGE SCALE GENOMIC DNA]</scope>
    <source>
        <strain evidence="7 8">NIH1002</strain>
    </source>
</reference>
<gene>
    <name evidence="7" type="ORF">ATC70_012734</name>
</gene>
<dbReference type="GO" id="GO:0003847">
    <property type="term" value="F:1-alkyl-2-acetylglycerophosphocholine esterase activity"/>
    <property type="evidence" value="ECO:0007669"/>
    <property type="project" value="UniProtKB-UniRule"/>
</dbReference>
<protein>
    <recommendedName>
        <fullName evidence="4">Putative phospholipase</fullName>
        <ecNumber evidence="4">3.1.1.47</ecNumber>
    </recommendedName>
</protein>
<proteinExistence type="inferred from homology"/>
<dbReference type="AlphaFoldDB" id="A0AAN7HKP6"/>
<name>A0AAN7HKP6_9FUNG</name>
<comment type="similarity">
    <text evidence="4">Belongs to the serine esterase family.</text>
</comment>
<organism evidence="7 8">
    <name type="scientific">Mucor velutinosus</name>
    <dbReference type="NCBI Taxonomy" id="708070"/>
    <lineage>
        <taxon>Eukaryota</taxon>
        <taxon>Fungi</taxon>
        <taxon>Fungi incertae sedis</taxon>
        <taxon>Mucoromycota</taxon>
        <taxon>Mucoromycotina</taxon>
        <taxon>Mucoromycetes</taxon>
        <taxon>Mucorales</taxon>
        <taxon>Mucorineae</taxon>
        <taxon>Mucoraceae</taxon>
        <taxon>Mucor</taxon>
    </lineage>
</organism>
<keyword evidence="3 4" id="KW-0443">Lipid metabolism</keyword>
<dbReference type="SUPFAM" id="SSF53474">
    <property type="entry name" value="alpha/beta-Hydrolases"/>
    <property type="match status" value="1"/>
</dbReference>
<feature type="active site" description="Nucleophile" evidence="5">
    <location>
        <position position="223"/>
    </location>
</feature>
<feature type="active site" description="Charge relay system" evidence="5">
    <location>
        <position position="308"/>
    </location>
</feature>
<dbReference type="Proteomes" id="UP001304243">
    <property type="component" value="Unassembled WGS sequence"/>
</dbReference>
<sequence>MSLILANFPSLTGRFAVGCHDIEWKSKKPTDHDSNKPSAKSVLMRLYYPASVKKGDVRANWITHSQYAKALCDIAKLPAFLSNWLSGLASIKKTRFYMDADILDDQQKPFPVIVFSHGLGGNRLIYSSICSDLASHGFVVVAIEHRDGSASLAKGIDDEWIQYDNVPPEIWGFRHHQLRHRVSEVDLCLAGLDAIALEGLNDANAPHFKGKLDMNSLVMAGHSFGGATTMLTLNEKDTRFQCGVLLDPWAQPLMMMADKHVQIKKPVIAILSEQFTFWPDNFESVKELIDSSTCSNESLCLTLNGTEHQHQSDVLLVLRYFTIFDFRSPFQIDPVRAIDLNTEAAVTFINKCIKSTPCRNNNNNNNKRKRNSSAAVNSNTSNFGFTRVIKKSKVAA</sequence>
<dbReference type="EMBL" id="JASEJX010000030">
    <property type="protein sequence ID" value="KAK4511519.1"/>
    <property type="molecule type" value="Genomic_DNA"/>
</dbReference>
<dbReference type="InterPro" id="IPR029058">
    <property type="entry name" value="AB_hydrolase_fold"/>
</dbReference>
<comment type="catalytic activity">
    <reaction evidence="4">
        <text>a 1-O-alkyl-2-acetyl-sn-glycero-3-phosphocholine + H2O = a 1-O-alkyl-sn-glycero-3-phosphocholine + acetate + H(+)</text>
        <dbReference type="Rhea" id="RHEA:17777"/>
        <dbReference type="ChEBI" id="CHEBI:15377"/>
        <dbReference type="ChEBI" id="CHEBI:15378"/>
        <dbReference type="ChEBI" id="CHEBI:30089"/>
        <dbReference type="ChEBI" id="CHEBI:30909"/>
        <dbReference type="ChEBI" id="CHEBI:36707"/>
        <dbReference type="EC" id="3.1.1.47"/>
    </reaction>
</comment>
<dbReference type="InterPro" id="IPR016715">
    <property type="entry name" value="PAF_acetylhydro_eukaryote"/>
</dbReference>
<dbReference type="Pfam" id="PF03403">
    <property type="entry name" value="PAF-AH_p_II"/>
    <property type="match status" value="1"/>
</dbReference>
<comment type="caution">
    <text evidence="7">The sequence shown here is derived from an EMBL/GenBank/DDBJ whole genome shotgun (WGS) entry which is preliminary data.</text>
</comment>
<dbReference type="GeneID" id="89956420"/>
<keyword evidence="2 4" id="KW-0442">Lipid degradation</keyword>
<dbReference type="GO" id="GO:0016042">
    <property type="term" value="P:lipid catabolic process"/>
    <property type="evidence" value="ECO:0007669"/>
    <property type="project" value="UniProtKB-KW"/>
</dbReference>
<evidence type="ECO:0000256" key="4">
    <source>
        <dbReference type="PIRNR" id="PIRNR018169"/>
    </source>
</evidence>